<accession>A0A939DZM6</accession>
<organism evidence="1 2">
    <name type="scientific">Corynebacterium mendelii</name>
    <dbReference type="NCBI Taxonomy" id="2765362"/>
    <lineage>
        <taxon>Bacteria</taxon>
        <taxon>Bacillati</taxon>
        <taxon>Actinomycetota</taxon>
        <taxon>Actinomycetes</taxon>
        <taxon>Mycobacteriales</taxon>
        <taxon>Corynebacteriaceae</taxon>
        <taxon>Corynebacterium</taxon>
    </lineage>
</organism>
<keyword evidence="2" id="KW-1185">Reference proteome</keyword>
<sequence length="140" mass="14680">MTTPETSTSSHERIPGRVVGVYNANGGLKGELSYVIGKLKGTTHCGLCDITHGNSPVAKKSWKDTMACLPVDITTVHLNEMDSRTAALVNSSNAPAVVFLPDDQDTGDRILLDAAELDACAADPEKLGDKILAALTTSGK</sequence>
<gene>
    <name evidence="1" type="ORF">JZY06_03825</name>
</gene>
<evidence type="ECO:0000313" key="1">
    <source>
        <dbReference type="EMBL" id="MBN9643754.1"/>
    </source>
</evidence>
<dbReference type="RefSeq" id="WP_207118489.1">
    <property type="nucleotide sequence ID" value="NZ_JAFLEQ010000008.1"/>
</dbReference>
<evidence type="ECO:0000313" key="2">
    <source>
        <dbReference type="Proteomes" id="UP000664332"/>
    </source>
</evidence>
<protein>
    <submittedName>
        <fullName evidence="1">Uncharacterized protein</fullName>
    </submittedName>
</protein>
<dbReference type="EMBL" id="JAFLEQ010000008">
    <property type="protein sequence ID" value="MBN9643754.1"/>
    <property type="molecule type" value="Genomic_DNA"/>
</dbReference>
<comment type="caution">
    <text evidence="1">The sequence shown here is derived from an EMBL/GenBank/DDBJ whole genome shotgun (WGS) entry which is preliminary data.</text>
</comment>
<proteinExistence type="predicted"/>
<dbReference type="Proteomes" id="UP000664332">
    <property type="component" value="Unassembled WGS sequence"/>
</dbReference>
<name>A0A939DZM6_9CORY</name>
<dbReference type="AlphaFoldDB" id="A0A939DZM6"/>
<reference evidence="1" key="1">
    <citation type="submission" date="2021-03" db="EMBL/GenBank/DDBJ databases">
        <authorList>
            <person name="Sun Q."/>
        </authorList>
    </citation>
    <scope>NUCLEOTIDE SEQUENCE</scope>
    <source>
        <strain evidence="1">CCM 8862</strain>
    </source>
</reference>